<organism evidence="1 2">
    <name type="scientific">Hamadaea flava</name>
    <dbReference type="NCBI Taxonomy" id="1742688"/>
    <lineage>
        <taxon>Bacteria</taxon>
        <taxon>Bacillati</taxon>
        <taxon>Actinomycetota</taxon>
        <taxon>Actinomycetes</taxon>
        <taxon>Micromonosporales</taxon>
        <taxon>Micromonosporaceae</taxon>
        <taxon>Hamadaea</taxon>
    </lineage>
</organism>
<protein>
    <recommendedName>
        <fullName evidence="3">Cyclic nucleotide-binding domain-containing protein</fullName>
    </recommendedName>
</protein>
<name>A0ABV8LZF1_9ACTN</name>
<sequence>MREPSALEVVVRLGSEAIIRTDTEDGGPPMLWVRSGLMEIMLTPFAASEGGELTKADLELASDLVVAVVAYRDAIYDHLVSTGAVQKPVTRRMRRPRGHPTPDA</sequence>
<evidence type="ECO:0000313" key="2">
    <source>
        <dbReference type="Proteomes" id="UP001595816"/>
    </source>
</evidence>
<gene>
    <name evidence="1" type="ORF">ACFOZ4_38155</name>
</gene>
<dbReference type="EMBL" id="JBHSAY010000030">
    <property type="protein sequence ID" value="MFC4136466.1"/>
    <property type="molecule type" value="Genomic_DNA"/>
</dbReference>
<evidence type="ECO:0008006" key="3">
    <source>
        <dbReference type="Google" id="ProtNLM"/>
    </source>
</evidence>
<accession>A0ABV8LZF1</accession>
<keyword evidence="2" id="KW-1185">Reference proteome</keyword>
<dbReference type="Proteomes" id="UP001595816">
    <property type="component" value="Unassembled WGS sequence"/>
</dbReference>
<proteinExistence type="predicted"/>
<reference evidence="2" key="1">
    <citation type="journal article" date="2019" name="Int. J. Syst. Evol. Microbiol.">
        <title>The Global Catalogue of Microorganisms (GCM) 10K type strain sequencing project: providing services to taxonomists for standard genome sequencing and annotation.</title>
        <authorList>
            <consortium name="The Broad Institute Genomics Platform"/>
            <consortium name="The Broad Institute Genome Sequencing Center for Infectious Disease"/>
            <person name="Wu L."/>
            <person name="Ma J."/>
        </authorList>
    </citation>
    <scope>NUCLEOTIDE SEQUENCE [LARGE SCALE GENOMIC DNA]</scope>
    <source>
        <strain evidence="2">CGMCC 4.7289</strain>
    </source>
</reference>
<comment type="caution">
    <text evidence="1">The sequence shown here is derived from an EMBL/GenBank/DDBJ whole genome shotgun (WGS) entry which is preliminary data.</text>
</comment>
<dbReference type="RefSeq" id="WP_253755944.1">
    <property type="nucleotide sequence ID" value="NZ_JAMZDZ010000001.1"/>
</dbReference>
<evidence type="ECO:0000313" key="1">
    <source>
        <dbReference type="EMBL" id="MFC4136466.1"/>
    </source>
</evidence>